<dbReference type="PANTHER" id="PTHR45339">
    <property type="entry name" value="HYBRID SIGNAL TRANSDUCTION HISTIDINE KINASE J"/>
    <property type="match status" value="1"/>
</dbReference>
<dbReference type="InterPro" id="IPR001789">
    <property type="entry name" value="Sig_transdc_resp-reg_receiver"/>
</dbReference>
<feature type="domain" description="PAC" evidence="18">
    <location>
        <begin position="391"/>
        <end position="443"/>
    </location>
</feature>
<dbReference type="InterPro" id="IPR035965">
    <property type="entry name" value="PAS-like_dom_sf"/>
</dbReference>
<dbReference type="PROSITE" id="PS50109">
    <property type="entry name" value="HIS_KIN"/>
    <property type="match status" value="1"/>
</dbReference>
<dbReference type="InterPro" id="IPR000700">
    <property type="entry name" value="PAS-assoc_C"/>
</dbReference>
<dbReference type="Pfam" id="PF00072">
    <property type="entry name" value="Response_reg"/>
    <property type="match status" value="2"/>
</dbReference>
<keyword evidence="13" id="KW-0472">Membrane</keyword>
<evidence type="ECO:0000313" key="19">
    <source>
        <dbReference type="EMBL" id="SPZ85555.1"/>
    </source>
</evidence>
<dbReference type="InterPro" id="IPR003594">
    <property type="entry name" value="HATPase_dom"/>
</dbReference>
<dbReference type="CDD" id="cd17546">
    <property type="entry name" value="REC_hyHK_CKI1_RcsC-like"/>
    <property type="match status" value="1"/>
</dbReference>
<dbReference type="PROSITE" id="PS50113">
    <property type="entry name" value="PAC"/>
    <property type="match status" value="1"/>
</dbReference>
<evidence type="ECO:0000256" key="11">
    <source>
        <dbReference type="ARBA" id="ARBA00022989"/>
    </source>
</evidence>
<dbReference type="SUPFAM" id="SSF55874">
    <property type="entry name" value="ATPase domain of HSP90 chaperone/DNA topoisomerase II/histidine kinase"/>
    <property type="match status" value="1"/>
</dbReference>
<keyword evidence="9 19" id="KW-0418">Kinase</keyword>
<evidence type="ECO:0000256" key="1">
    <source>
        <dbReference type="ARBA" id="ARBA00000085"/>
    </source>
</evidence>
<dbReference type="CDD" id="cd00130">
    <property type="entry name" value="PAS"/>
    <property type="match status" value="1"/>
</dbReference>
<dbReference type="SMART" id="SM00387">
    <property type="entry name" value="HATPase_c"/>
    <property type="match status" value="1"/>
</dbReference>
<dbReference type="EC" id="2.7.13.3" evidence="3"/>
<comment type="catalytic activity">
    <reaction evidence="1">
        <text>ATP + protein L-histidine = ADP + protein N-phospho-L-histidine.</text>
        <dbReference type="EC" id="2.7.13.3"/>
    </reaction>
</comment>
<dbReference type="InterPro" id="IPR005467">
    <property type="entry name" value="His_kinase_dom"/>
</dbReference>
<dbReference type="Pfam" id="PF00989">
    <property type="entry name" value="PAS"/>
    <property type="match status" value="1"/>
</dbReference>
<evidence type="ECO:0000256" key="12">
    <source>
        <dbReference type="ARBA" id="ARBA00023012"/>
    </source>
</evidence>
<dbReference type="SMART" id="SM00086">
    <property type="entry name" value="PAC"/>
    <property type="match status" value="2"/>
</dbReference>
<name>A0A2X2JEC2_SPHMU</name>
<dbReference type="RefSeq" id="WP_112374581.1">
    <property type="nucleotide sequence ID" value="NZ_UAUU01000008.1"/>
</dbReference>
<evidence type="ECO:0000256" key="4">
    <source>
        <dbReference type="ARBA" id="ARBA00022475"/>
    </source>
</evidence>
<evidence type="ECO:0000256" key="6">
    <source>
        <dbReference type="ARBA" id="ARBA00022679"/>
    </source>
</evidence>
<evidence type="ECO:0000313" key="20">
    <source>
        <dbReference type="Proteomes" id="UP000251241"/>
    </source>
</evidence>
<dbReference type="SUPFAM" id="SSF47384">
    <property type="entry name" value="Homodimeric domain of signal transducing histidine kinase"/>
    <property type="match status" value="1"/>
</dbReference>
<dbReference type="Gene3D" id="3.30.450.40">
    <property type="match status" value="1"/>
</dbReference>
<keyword evidence="4" id="KW-1003">Cell membrane</keyword>
<dbReference type="Gene3D" id="3.30.450.20">
    <property type="entry name" value="PAS domain"/>
    <property type="match status" value="2"/>
</dbReference>
<evidence type="ECO:0000256" key="5">
    <source>
        <dbReference type="ARBA" id="ARBA00022553"/>
    </source>
</evidence>
<evidence type="ECO:0000256" key="9">
    <source>
        <dbReference type="ARBA" id="ARBA00022777"/>
    </source>
</evidence>
<dbReference type="InterPro" id="IPR013767">
    <property type="entry name" value="PAS_fold"/>
</dbReference>
<evidence type="ECO:0000256" key="7">
    <source>
        <dbReference type="ARBA" id="ARBA00022692"/>
    </source>
</evidence>
<feature type="domain" description="Response regulatory" evidence="16">
    <location>
        <begin position="697"/>
        <end position="816"/>
    </location>
</feature>
<feature type="modified residue" description="4-aspartylphosphate" evidence="14">
    <location>
        <position position="889"/>
    </location>
</feature>
<dbReference type="InterPro" id="IPR029016">
    <property type="entry name" value="GAF-like_dom_sf"/>
</dbReference>
<dbReference type="SUPFAM" id="SSF55785">
    <property type="entry name" value="PYP-like sensor domain (PAS domain)"/>
    <property type="match status" value="2"/>
</dbReference>
<feature type="domain" description="PAS" evidence="17">
    <location>
        <begin position="302"/>
        <end position="348"/>
    </location>
</feature>
<evidence type="ECO:0000259" key="17">
    <source>
        <dbReference type="PROSITE" id="PS50112"/>
    </source>
</evidence>
<dbReference type="PROSITE" id="PS50112">
    <property type="entry name" value="PAS"/>
    <property type="match status" value="1"/>
</dbReference>
<dbReference type="Pfam" id="PF00512">
    <property type="entry name" value="HisKA"/>
    <property type="match status" value="1"/>
</dbReference>
<dbReference type="PROSITE" id="PS50110">
    <property type="entry name" value="RESPONSE_REGULATORY"/>
    <property type="match status" value="2"/>
</dbReference>
<evidence type="ECO:0000256" key="13">
    <source>
        <dbReference type="ARBA" id="ARBA00023136"/>
    </source>
</evidence>
<evidence type="ECO:0000256" key="2">
    <source>
        <dbReference type="ARBA" id="ARBA00004651"/>
    </source>
</evidence>
<evidence type="ECO:0000256" key="10">
    <source>
        <dbReference type="ARBA" id="ARBA00022840"/>
    </source>
</evidence>
<dbReference type="SMART" id="SM00448">
    <property type="entry name" value="REC"/>
    <property type="match status" value="2"/>
</dbReference>
<keyword evidence="11" id="KW-1133">Transmembrane helix</keyword>
<gene>
    <name evidence="19" type="primary">barA_1</name>
    <name evidence="19" type="ORF">NCTC11343_02117</name>
</gene>
<evidence type="ECO:0000259" key="16">
    <source>
        <dbReference type="PROSITE" id="PS50110"/>
    </source>
</evidence>
<dbReference type="GO" id="GO:0005886">
    <property type="term" value="C:plasma membrane"/>
    <property type="evidence" value="ECO:0007669"/>
    <property type="project" value="UniProtKB-SubCell"/>
</dbReference>
<feature type="domain" description="Histidine kinase" evidence="15">
    <location>
        <begin position="461"/>
        <end position="682"/>
    </location>
</feature>
<dbReference type="Gene3D" id="3.30.565.10">
    <property type="entry name" value="Histidine kinase-like ATPase, C-terminal domain"/>
    <property type="match status" value="1"/>
</dbReference>
<dbReference type="GO" id="GO:0006355">
    <property type="term" value="P:regulation of DNA-templated transcription"/>
    <property type="evidence" value="ECO:0007669"/>
    <property type="project" value="InterPro"/>
</dbReference>
<dbReference type="AlphaFoldDB" id="A0A2X2JEC2"/>
<dbReference type="CDD" id="cd00082">
    <property type="entry name" value="HisKA"/>
    <property type="match status" value="1"/>
</dbReference>
<keyword evidence="7" id="KW-0812">Transmembrane</keyword>
<dbReference type="Proteomes" id="UP000251241">
    <property type="component" value="Unassembled WGS sequence"/>
</dbReference>
<protein>
    <recommendedName>
        <fullName evidence="3">histidine kinase</fullName>
        <ecNumber evidence="3">2.7.13.3</ecNumber>
    </recommendedName>
</protein>
<dbReference type="InterPro" id="IPR001610">
    <property type="entry name" value="PAC"/>
</dbReference>
<dbReference type="GO" id="GO:0000155">
    <property type="term" value="F:phosphorelay sensor kinase activity"/>
    <property type="evidence" value="ECO:0007669"/>
    <property type="project" value="InterPro"/>
</dbReference>
<dbReference type="InterPro" id="IPR011006">
    <property type="entry name" value="CheY-like_superfamily"/>
</dbReference>
<feature type="domain" description="Response regulatory" evidence="16">
    <location>
        <begin position="838"/>
        <end position="957"/>
    </location>
</feature>
<proteinExistence type="predicted"/>
<organism evidence="19 20">
    <name type="scientific">Sphingobacterium multivorum</name>
    <dbReference type="NCBI Taxonomy" id="28454"/>
    <lineage>
        <taxon>Bacteria</taxon>
        <taxon>Pseudomonadati</taxon>
        <taxon>Bacteroidota</taxon>
        <taxon>Sphingobacteriia</taxon>
        <taxon>Sphingobacteriales</taxon>
        <taxon>Sphingobacteriaceae</taxon>
        <taxon>Sphingobacterium</taxon>
    </lineage>
</organism>
<comment type="subcellular location">
    <subcellularLocation>
        <location evidence="2">Cell membrane</location>
        <topology evidence="2">Multi-pass membrane protein</topology>
    </subcellularLocation>
</comment>
<dbReference type="GO" id="GO:0005524">
    <property type="term" value="F:ATP binding"/>
    <property type="evidence" value="ECO:0007669"/>
    <property type="project" value="UniProtKB-KW"/>
</dbReference>
<dbReference type="FunFam" id="1.10.287.130:FF:000003">
    <property type="entry name" value="Histidine kinase"/>
    <property type="match status" value="1"/>
</dbReference>
<dbReference type="SMART" id="SM00388">
    <property type="entry name" value="HisKA"/>
    <property type="match status" value="1"/>
</dbReference>
<evidence type="ECO:0000259" key="18">
    <source>
        <dbReference type="PROSITE" id="PS50113"/>
    </source>
</evidence>
<keyword evidence="10" id="KW-0067">ATP-binding</keyword>
<keyword evidence="6 19" id="KW-0808">Transferase</keyword>
<dbReference type="CDD" id="cd16922">
    <property type="entry name" value="HATPase_EvgS-ArcB-TorS-like"/>
    <property type="match status" value="1"/>
</dbReference>
<sequence>MHNQRYPKNDNSHPLIMDNNYKLVADMIKKDLFGVLLKAKLICNTEIAVLTLFDNSQNFVQTYFHDVDGNVSIDKVFFDYLFDVNGTLEIPDVSTEPQSQRNSVIFQNFGILYYYEAPLIGYDGKIIGFLSVMDRRPNKLTDSQRTLLSLLCIEVLNLLQEKNQHLQLTSKLEYVKSTLDMTSQVARVGSWEYDLVDDYIDWSEMTKIIHGVPKDYRPSIETAIEFYKDPQHKMKIAQAINCAISTGASWDLELEIDTYQGTRLWVRALGKAAFKKGKCVRLYGTFQDIDKRKRSEAESIRSKKMLEDVLNATTAVAIIATDAEGVITLFNRGAENLLGYKSEEVIGKITPTLFHSSREVRDRAKELEIEFGYPISEFRVFVEIAERYGYEQREWIYIKKDFTQLYVSLAVTAMRDISGQIIGYLGIATDITKIVLQREELEKAKKLADQGSVAKSEFLANMSHEIRTPLNGIIGFTDLMSRTKLDDTQKEYLSIVDQSANLLLSIINDILDFSKIEAGKLELSIEKNDLYEMFAQVASLIDFQWKAKKLDFRVNLSESLPHYVWVDSLRLKQVLMNLLSNAIKFTEKGSVALHVDVLSSDENSTTLRFCVTDSGIGIKPDKQQKIFEAFSQEDASISKRFGGTGLGLSISNQLLKMMDSKLQLESEHGKGSKFYFEITLRSLKGDVYEWKLLESLHIMILARRDAERANIALMLQMKKVNVSLADNGFEVLQLLTKGERYDAIIIDNDLPIMNGIDTVKKIREKLLYRGVGQPVVLMLSVLETNPALIAESSNIIHCINKPVKVDQLYSTLVAALQLNEGSIKYAEKETLFLEGKYKILIIEDNKFSMLLTRTIVQNVLPNAEIIEAVDGFAGFELFKDNRPDLVFMDIQMPEMNGYELTELIRKNEDGRMHTPIIALTASNIKEEKERCISCGMDDFAVKPFVKKTVLELLRKWLINDDNE</sequence>
<dbReference type="EMBL" id="UAUU01000008">
    <property type="protein sequence ID" value="SPZ85555.1"/>
    <property type="molecule type" value="Genomic_DNA"/>
</dbReference>
<dbReference type="PANTHER" id="PTHR45339:SF1">
    <property type="entry name" value="HYBRID SIGNAL TRANSDUCTION HISTIDINE KINASE J"/>
    <property type="match status" value="1"/>
</dbReference>
<keyword evidence="8" id="KW-0547">Nucleotide-binding</keyword>
<reference evidence="19 20" key="1">
    <citation type="submission" date="2018-06" db="EMBL/GenBank/DDBJ databases">
        <authorList>
            <consortium name="Pathogen Informatics"/>
            <person name="Doyle S."/>
        </authorList>
    </citation>
    <scope>NUCLEOTIDE SEQUENCE [LARGE SCALE GENOMIC DNA]</scope>
    <source>
        <strain evidence="19 20">NCTC11343</strain>
    </source>
</reference>
<evidence type="ECO:0000256" key="3">
    <source>
        <dbReference type="ARBA" id="ARBA00012438"/>
    </source>
</evidence>
<dbReference type="Gene3D" id="3.40.50.2300">
    <property type="match status" value="2"/>
</dbReference>
<accession>A0A2X2JEC2</accession>
<dbReference type="SMART" id="SM00091">
    <property type="entry name" value="PAS"/>
    <property type="match status" value="1"/>
</dbReference>
<dbReference type="Gene3D" id="1.10.287.130">
    <property type="match status" value="1"/>
</dbReference>
<dbReference type="FunFam" id="3.30.565.10:FF:000010">
    <property type="entry name" value="Sensor histidine kinase RcsC"/>
    <property type="match status" value="1"/>
</dbReference>
<dbReference type="Pfam" id="PF02518">
    <property type="entry name" value="HATPase_c"/>
    <property type="match status" value="1"/>
</dbReference>
<dbReference type="PRINTS" id="PR00344">
    <property type="entry name" value="BCTRLSENSOR"/>
</dbReference>
<dbReference type="InterPro" id="IPR004358">
    <property type="entry name" value="Sig_transdc_His_kin-like_C"/>
</dbReference>
<evidence type="ECO:0000256" key="14">
    <source>
        <dbReference type="PROSITE-ProRule" id="PRU00169"/>
    </source>
</evidence>
<dbReference type="NCBIfam" id="TIGR00229">
    <property type="entry name" value="sensory_box"/>
    <property type="match status" value="1"/>
</dbReference>
<evidence type="ECO:0000256" key="8">
    <source>
        <dbReference type="ARBA" id="ARBA00022741"/>
    </source>
</evidence>
<dbReference type="InterPro" id="IPR036890">
    <property type="entry name" value="HATPase_C_sf"/>
</dbReference>
<dbReference type="InterPro" id="IPR000014">
    <property type="entry name" value="PAS"/>
</dbReference>
<dbReference type="InterPro" id="IPR003661">
    <property type="entry name" value="HisK_dim/P_dom"/>
</dbReference>
<dbReference type="SUPFAM" id="SSF55781">
    <property type="entry name" value="GAF domain-like"/>
    <property type="match status" value="1"/>
</dbReference>
<keyword evidence="12" id="KW-0902">Two-component regulatory system</keyword>
<dbReference type="SUPFAM" id="SSF52172">
    <property type="entry name" value="CheY-like"/>
    <property type="match status" value="2"/>
</dbReference>
<evidence type="ECO:0000259" key="15">
    <source>
        <dbReference type="PROSITE" id="PS50109"/>
    </source>
</evidence>
<keyword evidence="5 14" id="KW-0597">Phosphoprotein</keyword>
<dbReference type="InterPro" id="IPR036097">
    <property type="entry name" value="HisK_dim/P_sf"/>
</dbReference>
<feature type="modified residue" description="4-aspartylphosphate" evidence="14">
    <location>
        <position position="747"/>
    </location>
</feature>